<dbReference type="Pfam" id="PF12146">
    <property type="entry name" value="Hydrolase_4"/>
    <property type="match status" value="1"/>
</dbReference>
<dbReference type="CDD" id="cd00063">
    <property type="entry name" value="FN3"/>
    <property type="match status" value="2"/>
</dbReference>
<dbReference type="Proteomes" id="UP000186817">
    <property type="component" value="Unassembled WGS sequence"/>
</dbReference>
<evidence type="ECO:0000259" key="8">
    <source>
        <dbReference type="PROSITE" id="PS51144"/>
    </source>
</evidence>
<dbReference type="InterPro" id="IPR022742">
    <property type="entry name" value="Hydrolase_4"/>
</dbReference>
<dbReference type="InterPro" id="IPR035979">
    <property type="entry name" value="RBD_domain_sf"/>
</dbReference>
<dbReference type="SUPFAM" id="SSF49265">
    <property type="entry name" value="Fibronectin type III"/>
    <property type="match status" value="2"/>
</dbReference>
<comment type="caution">
    <text evidence="10">The sequence shown here is derived from an EMBL/GenBank/DDBJ whole genome shotgun (WGS) entry which is preliminary data.</text>
</comment>
<accession>A0A1Q9DMT5</accession>
<dbReference type="GO" id="GO:0003723">
    <property type="term" value="F:RNA binding"/>
    <property type="evidence" value="ECO:0007669"/>
    <property type="project" value="UniProtKB-UniRule"/>
</dbReference>
<feature type="domain" description="Fibronectin type-III" evidence="7">
    <location>
        <begin position="2070"/>
        <end position="2167"/>
    </location>
</feature>
<feature type="domain" description="RRM" evidence="5">
    <location>
        <begin position="285"/>
        <end position="364"/>
    </location>
</feature>
<keyword evidence="1" id="KW-0106">Calcium</keyword>
<evidence type="ECO:0000259" key="6">
    <source>
        <dbReference type="PROSITE" id="PS50222"/>
    </source>
</evidence>
<sequence>MEVPTASRAAIVLDEDFDVDVPLKIVGLKAASHLNEKACYIHKFNNNTQRYEVKLVESGQIKSVQPANLQPLSGVDEVAAWAQLLHRQDLEAHEGLVPLNRLEKLHITVEILTQTQVGKIVNEFAKRFMQSDASMKARQLVSAWRVSFAKQKEEVEKSTPRGKAGPAAGQDQGFEKQSDGRQTRNKATWAKAFAAEKKSSVHAPRTPPLSELPAARPEDIPPELRNLDRRIALVLMQKPHMLEFLKKHPSVFANMNVDSLAYIGRNLKNARSSLQAQDSSDATGRTVTISNLTELTTEKDIVDFFADVQLQAEKVDLPRESRRKRPCGTAFVVLPSSEQASLAVSTLNGQLLNGKSVSVELVDGSLDDSEGEGEGGEGGEGNGADGSRGSKRVRWRDDDELWQVVVFSPKETVHELQQRIEKQDFAPPSAKVAKHSTTHTASFEAARRVEAELERQHAPKALASSGVYVSLAGCALAAAPFRSPASNDFATAPMLLGTPSTAGLSATFQASKAGNLWAAVVSEANAALVTVATAKAANMWAYGALTCRKSQEAISGMTLMTLSLTGCALRTLAVLLLLPAAVVAQEDEEDPDAPPDFDELLGEIDENKDGKISWEEMFGSDADVPDGEEGMPADIKEKYQAVYKECDSDGDGLINREELPTLFSKLTAMEEEEGMHDEKAEVLGSSDHCGSKSCVEIGPQFPRGPYSTNLKLFVYVEDENLMGDGTLSMLAVPVPGSSTFTSGPSISGTPTNTDVSFDYTVAHDAGATIGLIWASVGTPAAAAALDLVSVKLATGMICGVSGKAISTGALSETLTGAEGCSLERGIEYHLVVYVESSGNTGTLAAPVPFTVPTSNSFTSDLQASNATSEGVDIHFTAQQNGKAWGVVVEAANVASVNVGTIKAGTGAYGGVCLVADQAITAGTMETMSFTGCSLVMAATYKAFVYVEDGSGLGDGSLSGAVDVVLPASNMFQIMPYELRTPFPTSISHSFAPAYDGKVWAMLTLSTGSRTPAEIKALHMASGGATCNVQGADVFQGMEFEIGNFTATPPGCALTAGQSYTLHVYVEDDKGNNDGTVATVMANVVPATAPNSFQESPKLVSAVTGGGFDVTYRLAIAGRFHAIVTAQGAMVSVASLLAGTDAVGDTTCSFLPEVAVVVAATTLQTQSFTGCGLLGGTDYELWAYADDMPGGTWPTGAAATDGTLFGPMLLSIPLSNRLADPAQVTFLSGSTVTVEVNTTAALGHAWLTVYPAATLVDVAAARNVSNALCGVAAVQVDSSSTAELSTTMCELVGGVEYQVAILVEDRNDRNDGELTVLSGSAVGAIPVSNSFTMAPRISSSMTAAGVWVTFSAQAAGKGNIYLLKDTAPAFVDVVSLRSGLPSDLMCSKMMMVSGGEQSEELSSCALTHSESYKVYVYVSDSLALTDGTLSAGLPATVVPGESNYFTQVPQLSGALTTSGFSVSFSVATEGVAWVIAIPAAEAASATAMTVTSGYSAICSSLGVALPSSGSHVLAVTGCSFIASWSYAVLVYVTNPAAGHDGALSPPVPLQITPSNDFAVLPYLTEVPTPDIVKASFMGTASTGRAWACLVRAENASDLTVQDVKNGCSGCSSGEAMLSNSEELEINMTGCSLEVGVEHRLVAYAEDNNYAGDGYMTMNLAVQVPTSNAFVSPAQIVDDMVTTYGCTVEYEVANAMGKVWGRVVNAGHASLVTMNVIKYNNPAISVGAGPCHLVDEMKARGKHTITFDSCNLTKGSSYQIYLYAEDMYNNGDGMLSEAVTFSVPPSNWLGQSLELTSTPTTDGVSFSFAGGVAVGRAWAQVLLTKDVALATVADIKAGTYAMGTGSCRQDDVNVGMSVLYWTLSGCSLTALVDYSVVLYVEDMAGMDDGQLSSVQLIVPSAVSNYFVETPSVLGNVTSDGVTLSFNAQAASGMAWGFILEVGASIASSKEAKLAQNSVGGAGCKPLEVAIDNARQSMLFTDCDLVQGQTYRAVVYIEATATSISAVDGVWQGVDITVPLLEPLEDPLARQFQDLQVQSGQDYVYHVRAVNFIGVGQPSPASSEIRAGNAPAAPGLPIIATRALTSLTVEWAPPSALGSQILSYRLFMSGPLDGGVYQEIYNGPDTAYTKAMLTTGTVYYFRVSAVNHNGEGWRSAAREAAACVLPSMPSNFTVKSRSTLGVTVEWSAPIADGGCPILSYVVTQDGVLAATQTHGEYSLPLVVPAQTYTFSVWATSRVGNSPSTSTLTVVAAEAPAKVINLVITAMSASGITLSWDGVPSNLNGGALRHPRPCPASLPATMACAHRCAEQARGRCCCAAAPAERVVPLQTRAPAAPAGAGAEGLRTVVLIHGLDSWSGTWQGLMEELARRGIRTLAVDLRGHGESPLGDPKDFSPQQLAADVRATLKAAGVLELPVVLVGHSMGGRIAMQYAADYPEDLSVLVIEDMDCARRVYPKLEGEELEKRQTFSRDFPSWEEAKKELMSFGYDAERVEGWWTSSTPRVYTRGAKGVWSCINPHAQYLAKQTVLNSEQGYECWQKIAALTQSGVANFPVHVCVAGPSGTVCKWEALPGGLQDMGSVLPALQLHEFPTADHSIHNTALQSLADFLEMWHRSADAVPVTGYRVYVGGVDQPYTLEFAWCPVSRLLVMRLARPLRVALIGDSWVTDLYEKSDGNRVRKSHTAWAMEASLRQRLGQGVQVDFVFAGFPGTRSRALLSMCWLCRLRDMAKLAKMGYSWKYDPARALKEQRLQPLSEQPQEEELDVAVICVGSNDLYDQPSSEILRTLSELCKHLEFRGVEVCQCSLYLHETERQAWPEADQACQQVNETLKGSSCIDLDGFLQSLSPQHWRDEHHLADSGYKLLGQKLAGAVEERFCSPPTFIPRRCPYLLHVEEVGERSFVGNLVAGTYAKQWYEHHGKPIYWKKVVTEPEVCLFFWDDRNDREGVSWQGWWLGRLGHANTAVVEHPGWAFCPGDSTEPPKSGWIEVRSDSALRLRIEDTPQTWGETNSLTTTAFVDRLAVGGVDAFVLPSHRTKKPQTHQHSNFLNALGTKPESDLSRLGAMLRLVGLAWLSQAADMSSWDYTRQDSSWGQLCVGHFQSPIDIEPKHAEKGDFEIRMLYSPLRLQDVESAGVDPDGVPRIRFKAGRSVGKVQIGRGYGDFDEYSLSAIEVHAPSEHTLRKASWALEVQLWHDPMPVSRTDTLLQHTQQVLEALEDSDSRFAALERSQATLSKQLNGEATPWTANSAEGSRASQQAQDWVDAAKADIASVSTLLQQDMKGVTQHADRLQEEVKSLVTAQKRRFAGFRVEFDLCSNVLYRAAVWSS</sequence>
<dbReference type="Gene3D" id="3.10.200.10">
    <property type="entry name" value="Alpha carbonic anhydrase"/>
    <property type="match status" value="1"/>
</dbReference>
<dbReference type="Pfam" id="PF08711">
    <property type="entry name" value="Med26"/>
    <property type="match status" value="1"/>
</dbReference>
<dbReference type="InterPro" id="IPR017923">
    <property type="entry name" value="TFIIS_N"/>
</dbReference>
<dbReference type="GO" id="GO:0005509">
    <property type="term" value="F:calcium ion binding"/>
    <property type="evidence" value="ECO:0007669"/>
    <property type="project" value="InterPro"/>
</dbReference>
<dbReference type="OrthoDB" id="504170at2759"/>
<feature type="region of interest" description="Disordered" evidence="4">
    <location>
        <begin position="365"/>
        <end position="392"/>
    </location>
</feature>
<evidence type="ECO:0000259" key="5">
    <source>
        <dbReference type="PROSITE" id="PS50102"/>
    </source>
</evidence>
<feature type="domain" description="EF-hand" evidence="6">
    <location>
        <begin position="592"/>
        <end position="627"/>
    </location>
</feature>
<dbReference type="InterPro" id="IPR013783">
    <property type="entry name" value="Ig-like_fold"/>
</dbReference>
<feature type="region of interest" description="Disordered" evidence="4">
    <location>
        <begin position="152"/>
        <end position="221"/>
    </location>
</feature>
<dbReference type="EMBL" id="LSRX01000466">
    <property type="protein sequence ID" value="OLP96482.1"/>
    <property type="molecule type" value="Genomic_DNA"/>
</dbReference>
<dbReference type="SUPFAM" id="SSF53474">
    <property type="entry name" value="alpha/beta-Hydrolases"/>
    <property type="match status" value="1"/>
</dbReference>
<evidence type="ECO:0000259" key="7">
    <source>
        <dbReference type="PROSITE" id="PS50853"/>
    </source>
</evidence>
<dbReference type="PRINTS" id="PR00111">
    <property type="entry name" value="ABHYDROLASE"/>
</dbReference>
<dbReference type="PROSITE" id="PS51319">
    <property type="entry name" value="TFIIS_N"/>
    <property type="match status" value="1"/>
</dbReference>
<evidence type="ECO:0000256" key="3">
    <source>
        <dbReference type="PROSITE-ProRule" id="PRU00649"/>
    </source>
</evidence>
<evidence type="ECO:0000313" key="11">
    <source>
        <dbReference type="Proteomes" id="UP000186817"/>
    </source>
</evidence>
<keyword evidence="11" id="KW-1185">Reference proteome</keyword>
<dbReference type="SUPFAM" id="SSF47676">
    <property type="entry name" value="Conserved domain common to transcription factors TFIIS, elongin A, CRSP70"/>
    <property type="match status" value="1"/>
</dbReference>
<dbReference type="InterPro" id="IPR002048">
    <property type="entry name" value="EF_hand_dom"/>
</dbReference>
<protein>
    <submittedName>
        <fullName evidence="10">Receptor-type tyrosine-protein phosphatase F</fullName>
    </submittedName>
</protein>
<feature type="compositionally biased region" description="Basic and acidic residues" evidence="4">
    <location>
        <begin position="173"/>
        <end position="182"/>
    </location>
</feature>
<keyword evidence="2" id="KW-0694">RNA-binding</keyword>
<dbReference type="InterPro" id="IPR000073">
    <property type="entry name" value="AB_hydrolase_1"/>
</dbReference>
<gene>
    <name evidence="10" type="primary">ptprf</name>
    <name evidence="10" type="ORF">AK812_SmicGene21284</name>
</gene>
<dbReference type="GO" id="GO:0016020">
    <property type="term" value="C:membrane"/>
    <property type="evidence" value="ECO:0007669"/>
    <property type="project" value="TreeGrafter"/>
</dbReference>
<evidence type="ECO:0000256" key="2">
    <source>
        <dbReference type="PROSITE-ProRule" id="PRU00176"/>
    </source>
</evidence>
<dbReference type="PROSITE" id="PS50853">
    <property type="entry name" value="FN3"/>
    <property type="match status" value="1"/>
</dbReference>
<dbReference type="PROSITE" id="PS50102">
    <property type="entry name" value="RRM"/>
    <property type="match status" value="1"/>
</dbReference>
<dbReference type="Gene3D" id="1.20.930.10">
    <property type="entry name" value="Conserved domain common to transcription factors TFIIS, elongin A, CRSP70"/>
    <property type="match status" value="1"/>
</dbReference>
<dbReference type="Gene3D" id="2.60.40.10">
    <property type="entry name" value="Immunoglobulins"/>
    <property type="match status" value="2"/>
</dbReference>
<dbReference type="SMART" id="SM00060">
    <property type="entry name" value="FN3"/>
    <property type="match status" value="2"/>
</dbReference>
<dbReference type="InterPro" id="IPR035441">
    <property type="entry name" value="TFIIS/LEDGF_dom_sf"/>
</dbReference>
<comment type="subcellular location">
    <subcellularLocation>
        <location evidence="3">Nucleus</location>
    </subcellularLocation>
</comment>
<dbReference type="Gene3D" id="3.40.50.1820">
    <property type="entry name" value="alpha/beta hydrolase"/>
    <property type="match status" value="1"/>
</dbReference>
<dbReference type="Pfam" id="PF00076">
    <property type="entry name" value="RRM_1"/>
    <property type="match status" value="1"/>
</dbReference>
<evidence type="ECO:0000259" key="9">
    <source>
        <dbReference type="PROSITE" id="PS51319"/>
    </source>
</evidence>
<dbReference type="PROSITE" id="PS00018">
    <property type="entry name" value="EF_HAND_1"/>
    <property type="match status" value="2"/>
</dbReference>
<evidence type="ECO:0000313" key="10">
    <source>
        <dbReference type="EMBL" id="OLP96482.1"/>
    </source>
</evidence>
<dbReference type="InterPro" id="IPR029058">
    <property type="entry name" value="AB_hydrolase_fold"/>
</dbReference>
<feature type="domain" description="TFIIS N-terminal" evidence="9">
    <location>
        <begin position="76"/>
        <end position="151"/>
    </location>
</feature>
<dbReference type="SUPFAM" id="SSF54928">
    <property type="entry name" value="RNA-binding domain, RBD"/>
    <property type="match status" value="1"/>
</dbReference>
<dbReference type="InterPro" id="IPR003961">
    <property type="entry name" value="FN3_dom"/>
</dbReference>
<dbReference type="PANTHER" id="PTHR43798:SF33">
    <property type="entry name" value="HYDROLASE, PUTATIVE (AFU_ORTHOLOGUE AFUA_2G14860)-RELATED"/>
    <property type="match status" value="1"/>
</dbReference>
<dbReference type="InterPro" id="IPR050266">
    <property type="entry name" value="AB_hydrolase_sf"/>
</dbReference>
<dbReference type="InterPro" id="IPR011992">
    <property type="entry name" value="EF-hand-dom_pair"/>
</dbReference>
<feature type="domain" description="Alpha-carbonic anhydrase" evidence="8">
    <location>
        <begin position="3076"/>
        <end position="3322"/>
    </location>
</feature>
<dbReference type="InterPro" id="IPR000504">
    <property type="entry name" value="RRM_dom"/>
</dbReference>
<dbReference type="InterPro" id="IPR036514">
    <property type="entry name" value="SGNH_hydro_sf"/>
</dbReference>
<dbReference type="InterPro" id="IPR018247">
    <property type="entry name" value="EF_Hand_1_Ca_BS"/>
</dbReference>
<dbReference type="SUPFAM" id="SSF52266">
    <property type="entry name" value="SGNH hydrolase"/>
    <property type="match status" value="1"/>
</dbReference>
<dbReference type="PROSITE" id="PS51144">
    <property type="entry name" value="ALPHA_CA_2"/>
    <property type="match status" value="1"/>
</dbReference>
<feature type="compositionally biased region" description="Acidic residues" evidence="4">
    <location>
        <begin position="365"/>
        <end position="377"/>
    </location>
</feature>
<dbReference type="InterPro" id="IPR001148">
    <property type="entry name" value="CA_dom"/>
</dbReference>
<evidence type="ECO:0000256" key="4">
    <source>
        <dbReference type="SAM" id="MobiDB-lite"/>
    </source>
</evidence>
<dbReference type="SUPFAM" id="SSF47473">
    <property type="entry name" value="EF-hand"/>
    <property type="match status" value="1"/>
</dbReference>
<feature type="domain" description="EF-hand" evidence="6">
    <location>
        <begin position="634"/>
        <end position="669"/>
    </location>
</feature>
<dbReference type="Pfam" id="PF00041">
    <property type="entry name" value="fn3"/>
    <property type="match status" value="1"/>
</dbReference>
<proteinExistence type="predicted"/>
<name>A0A1Q9DMT5_SYMMI</name>
<dbReference type="InterPro" id="IPR012677">
    <property type="entry name" value="Nucleotide-bd_a/b_plait_sf"/>
</dbReference>
<evidence type="ECO:0000256" key="1">
    <source>
        <dbReference type="ARBA" id="ARBA00022837"/>
    </source>
</evidence>
<reference evidence="10 11" key="1">
    <citation type="submission" date="2016-02" db="EMBL/GenBank/DDBJ databases">
        <title>Genome analysis of coral dinoflagellate symbionts highlights evolutionary adaptations to a symbiotic lifestyle.</title>
        <authorList>
            <person name="Aranda M."/>
            <person name="Li Y."/>
            <person name="Liew Y.J."/>
            <person name="Baumgarten S."/>
            <person name="Simakov O."/>
            <person name="Wilson M."/>
            <person name="Piel J."/>
            <person name="Ashoor H."/>
            <person name="Bougouffa S."/>
            <person name="Bajic V.B."/>
            <person name="Ryu T."/>
            <person name="Ravasi T."/>
            <person name="Bayer T."/>
            <person name="Micklem G."/>
            <person name="Kim H."/>
            <person name="Bhak J."/>
            <person name="Lajeunesse T.C."/>
            <person name="Voolstra C.R."/>
        </authorList>
    </citation>
    <scope>NUCLEOTIDE SEQUENCE [LARGE SCALE GENOMIC DNA]</scope>
    <source>
        <strain evidence="10 11">CCMP2467</strain>
    </source>
</reference>
<keyword evidence="10" id="KW-0675">Receptor</keyword>
<dbReference type="Gene3D" id="1.10.238.10">
    <property type="entry name" value="EF-hand"/>
    <property type="match status" value="1"/>
</dbReference>
<keyword evidence="3" id="KW-0539">Nucleus</keyword>
<dbReference type="Gene3D" id="3.30.70.330">
    <property type="match status" value="1"/>
</dbReference>
<dbReference type="Gene3D" id="3.40.50.1110">
    <property type="entry name" value="SGNH hydrolase"/>
    <property type="match status" value="1"/>
</dbReference>
<organism evidence="10 11">
    <name type="scientific">Symbiodinium microadriaticum</name>
    <name type="common">Dinoflagellate</name>
    <name type="synonym">Zooxanthella microadriatica</name>
    <dbReference type="NCBI Taxonomy" id="2951"/>
    <lineage>
        <taxon>Eukaryota</taxon>
        <taxon>Sar</taxon>
        <taxon>Alveolata</taxon>
        <taxon>Dinophyceae</taxon>
        <taxon>Suessiales</taxon>
        <taxon>Symbiodiniaceae</taxon>
        <taxon>Symbiodinium</taxon>
    </lineage>
</organism>
<dbReference type="GO" id="GO:0005634">
    <property type="term" value="C:nucleus"/>
    <property type="evidence" value="ECO:0007669"/>
    <property type="project" value="UniProtKB-SubCell"/>
</dbReference>
<dbReference type="InterPro" id="IPR036116">
    <property type="entry name" value="FN3_sf"/>
</dbReference>
<dbReference type="PANTHER" id="PTHR43798">
    <property type="entry name" value="MONOACYLGLYCEROL LIPASE"/>
    <property type="match status" value="1"/>
</dbReference>
<dbReference type="SMART" id="SM00360">
    <property type="entry name" value="RRM"/>
    <property type="match status" value="1"/>
</dbReference>
<dbReference type="InterPro" id="IPR036398">
    <property type="entry name" value="CA_dom_sf"/>
</dbReference>
<dbReference type="SUPFAM" id="SSF51069">
    <property type="entry name" value="Carbonic anhydrase"/>
    <property type="match status" value="1"/>
</dbReference>
<dbReference type="PROSITE" id="PS50222">
    <property type="entry name" value="EF_HAND_2"/>
    <property type="match status" value="2"/>
</dbReference>